<evidence type="ECO:0000313" key="4">
    <source>
        <dbReference type="Proteomes" id="UP001499895"/>
    </source>
</evidence>
<evidence type="ECO:0000313" key="3">
    <source>
        <dbReference type="EMBL" id="GAA0487114.1"/>
    </source>
</evidence>
<proteinExistence type="predicted"/>
<feature type="region of interest" description="Disordered" evidence="1">
    <location>
        <begin position="1"/>
        <end position="21"/>
    </location>
</feature>
<reference evidence="4" key="1">
    <citation type="journal article" date="2019" name="Int. J. Syst. Evol. Microbiol.">
        <title>The Global Catalogue of Microorganisms (GCM) 10K type strain sequencing project: providing services to taxonomists for standard genome sequencing and annotation.</title>
        <authorList>
            <consortium name="The Broad Institute Genomics Platform"/>
            <consortium name="The Broad Institute Genome Sequencing Center for Infectious Disease"/>
            <person name="Wu L."/>
            <person name="Ma J."/>
        </authorList>
    </citation>
    <scope>NUCLEOTIDE SEQUENCE [LARGE SCALE GENOMIC DNA]</scope>
    <source>
        <strain evidence="4">JCM 10649</strain>
    </source>
</reference>
<name>A0ABP3KX82_9ACTN</name>
<evidence type="ECO:0000256" key="2">
    <source>
        <dbReference type="SAM" id="Phobius"/>
    </source>
</evidence>
<feature type="transmembrane region" description="Helical" evidence="2">
    <location>
        <begin position="24"/>
        <end position="45"/>
    </location>
</feature>
<dbReference type="EMBL" id="BAAAHB010000096">
    <property type="protein sequence ID" value="GAA0487114.1"/>
    <property type="molecule type" value="Genomic_DNA"/>
</dbReference>
<organism evidence="3 4">
    <name type="scientific">Streptomyces stramineus</name>
    <dbReference type="NCBI Taxonomy" id="173861"/>
    <lineage>
        <taxon>Bacteria</taxon>
        <taxon>Bacillati</taxon>
        <taxon>Actinomycetota</taxon>
        <taxon>Actinomycetes</taxon>
        <taxon>Kitasatosporales</taxon>
        <taxon>Streptomycetaceae</taxon>
        <taxon>Streptomyces</taxon>
    </lineage>
</organism>
<protein>
    <recommendedName>
        <fullName evidence="5">SpdD protein</fullName>
    </recommendedName>
</protein>
<accession>A0ABP3KX82</accession>
<evidence type="ECO:0008006" key="5">
    <source>
        <dbReference type="Google" id="ProtNLM"/>
    </source>
</evidence>
<keyword evidence="2" id="KW-0812">Transmembrane</keyword>
<gene>
    <name evidence="3" type="ORF">GCM10009544_55540</name>
</gene>
<evidence type="ECO:0000256" key="1">
    <source>
        <dbReference type="SAM" id="MobiDB-lite"/>
    </source>
</evidence>
<dbReference type="Proteomes" id="UP001499895">
    <property type="component" value="Unassembled WGS sequence"/>
</dbReference>
<keyword evidence="2" id="KW-0472">Membrane</keyword>
<feature type="transmembrane region" description="Helical" evidence="2">
    <location>
        <begin position="51"/>
        <end position="70"/>
    </location>
</feature>
<keyword evidence="2" id="KW-1133">Transmembrane helix</keyword>
<keyword evidence="4" id="KW-1185">Reference proteome</keyword>
<comment type="caution">
    <text evidence="3">The sequence shown here is derived from an EMBL/GenBank/DDBJ whole genome shotgun (WGS) entry which is preliminary data.</text>
</comment>
<sequence>MGYDDQADTGPPAAASTRERKKDIGAMAGAGATGIACGVSVVSSLGLASGGFTIAIGLALSAAATAVAKWRNQNR</sequence>